<dbReference type="CDD" id="cd05233">
    <property type="entry name" value="SDR_c"/>
    <property type="match status" value="1"/>
</dbReference>
<reference evidence="3 4" key="1">
    <citation type="journal article" date="2006" name="J. Bacteriol.">
        <title>Comparison of the genome sequence of the poultry pathogen Bordetella avium with those of B. bronchiseptica, B. pertussis, and B. parapertussis reveals extensive diversity in surface structures associated with host interaction.</title>
        <authorList>
            <person name="Sebaihia M."/>
            <person name="Preston A."/>
            <person name="Maskell D.J."/>
            <person name="Kuzmiak H."/>
            <person name="Connell T.D."/>
            <person name="King N.D."/>
            <person name="Orndorff P.E."/>
            <person name="Miyamoto D.M."/>
            <person name="Thomson N.R."/>
            <person name="Harris D."/>
            <person name="Goble A."/>
            <person name="Lord A."/>
            <person name="Murphy L."/>
            <person name="Quail M.A."/>
            <person name="Rutter S."/>
            <person name="Squares R."/>
            <person name="Squares S."/>
            <person name="Woodward J."/>
            <person name="Parkhill J."/>
            <person name="Temple L.M."/>
        </authorList>
    </citation>
    <scope>NUCLEOTIDE SEQUENCE [LARGE SCALE GENOMIC DNA]</scope>
    <source>
        <strain evidence="3 4">197N</strain>
    </source>
</reference>
<dbReference type="AlphaFoldDB" id="Q2KUG7"/>
<dbReference type="InterPro" id="IPR051122">
    <property type="entry name" value="SDR_DHRS6-like"/>
</dbReference>
<evidence type="ECO:0000313" key="3">
    <source>
        <dbReference type="EMBL" id="CAJ50693.1"/>
    </source>
</evidence>
<comment type="similarity">
    <text evidence="1">Belongs to the short-chain dehydrogenases/reductases (SDR) family.</text>
</comment>
<protein>
    <submittedName>
        <fullName evidence="3">Short-chain dehydrogenase/reductase</fullName>
    </submittedName>
</protein>
<accession>Q2KUG7</accession>
<dbReference type="PANTHER" id="PTHR43477:SF1">
    <property type="entry name" value="DIHYDROANTICAPSIN 7-DEHYDROGENASE"/>
    <property type="match status" value="1"/>
</dbReference>
<dbReference type="EMBL" id="AM167904">
    <property type="protein sequence ID" value="CAJ50693.1"/>
    <property type="molecule type" value="Genomic_DNA"/>
</dbReference>
<name>Q2KUG7_BORA1</name>
<proteinExistence type="inferred from homology"/>
<dbReference type="SUPFAM" id="SSF51735">
    <property type="entry name" value="NAD(P)-binding Rossmann-fold domains"/>
    <property type="match status" value="1"/>
</dbReference>
<keyword evidence="2" id="KW-0560">Oxidoreductase</keyword>
<dbReference type="InterPro" id="IPR002347">
    <property type="entry name" value="SDR_fam"/>
</dbReference>
<evidence type="ECO:0000256" key="2">
    <source>
        <dbReference type="ARBA" id="ARBA00023002"/>
    </source>
</evidence>
<evidence type="ECO:0000256" key="1">
    <source>
        <dbReference type="ARBA" id="ARBA00006484"/>
    </source>
</evidence>
<evidence type="ECO:0000313" key="4">
    <source>
        <dbReference type="Proteomes" id="UP000001977"/>
    </source>
</evidence>
<sequence length="221" mass="23536">MVTGGARGMGRALAQRLLALDANVWVVSREAPLDLDAQHVSSDLADEGQREHLAEAFSDTKLDGIVFNPGAVGDFCSFSSVKETELRELWEQNFLSPYLLLQTLFRKRCLGSSASVVVNVAHVAAYAPQSTSAYAASLAALHTGLLSASRDLVAQHMRINFVLHGPVDTGASGELVPDAHIMSADEAIGAMLFLLTPAARWMNGSSLRVDGGMSVDMVPGR</sequence>
<dbReference type="Gene3D" id="3.40.50.720">
    <property type="entry name" value="NAD(P)-binding Rossmann-like Domain"/>
    <property type="match status" value="1"/>
</dbReference>
<dbReference type="Proteomes" id="UP000001977">
    <property type="component" value="Chromosome"/>
</dbReference>
<dbReference type="STRING" id="360910.BAV3083"/>
<dbReference type="KEGG" id="bav:BAV3083"/>
<organism evidence="3 4">
    <name type="scientific">Bordetella avium (strain 197N)</name>
    <dbReference type="NCBI Taxonomy" id="360910"/>
    <lineage>
        <taxon>Bacteria</taxon>
        <taxon>Pseudomonadati</taxon>
        <taxon>Pseudomonadota</taxon>
        <taxon>Betaproteobacteria</taxon>
        <taxon>Burkholderiales</taxon>
        <taxon>Alcaligenaceae</taxon>
        <taxon>Bordetella</taxon>
    </lineage>
</organism>
<dbReference type="HOGENOM" id="CLU_1313439_0_0_4"/>
<dbReference type="eggNOG" id="COG1028">
    <property type="taxonomic scope" value="Bacteria"/>
</dbReference>
<dbReference type="PANTHER" id="PTHR43477">
    <property type="entry name" value="DIHYDROANTICAPSIN 7-DEHYDROGENASE"/>
    <property type="match status" value="1"/>
</dbReference>
<dbReference type="InterPro" id="IPR036291">
    <property type="entry name" value="NAD(P)-bd_dom_sf"/>
</dbReference>
<dbReference type="PRINTS" id="PR00081">
    <property type="entry name" value="GDHRDH"/>
</dbReference>
<dbReference type="GO" id="GO:0016491">
    <property type="term" value="F:oxidoreductase activity"/>
    <property type="evidence" value="ECO:0007669"/>
    <property type="project" value="UniProtKB-KW"/>
</dbReference>
<gene>
    <name evidence="3" type="ordered locus">BAV3083</name>
</gene>
<dbReference type="Pfam" id="PF13561">
    <property type="entry name" value="adh_short_C2"/>
    <property type="match status" value="1"/>
</dbReference>
<keyword evidence="4" id="KW-1185">Reference proteome</keyword>